<dbReference type="Gene3D" id="1.10.340.30">
    <property type="entry name" value="Hypothetical protein, domain 2"/>
    <property type="match status" value="1"/>
</dbReference>
<evidence type="ECO:0000256" key="1">
    <source>
        <dbReference type="ARBA" id="ARBA00010679"/>
    </source>
</evidence>
<dbReference type="OMA" id="PPIRECK"/>
<sequence>MSRWELPVPGGFSLRCTVCSHGFYMLAPNVWDAQAQTLHRVLELEHPRVVVQVSVREQAPGMLVLESSTKLANESRAQQLRRMVSRMLRIPLPQIGNSTTTHDDECEKFYAVYPQARAHGFGLMLRGPTLFEDMVRTLTSVNVTWRNTVTMNEKLVEHYGLDKSRSVNPKGLGVFPSPKQLADVDESDLRLNCRVGYRASSIISLAKAFVAGELDPEWFESPDTALQDAEQAILNLRGFGPYATNTVLSISLGHWDVLPIDSETRRLWRDKSKGKKVDDAKILAYYEQFRPYRFLAYWFELWSASAVSRGREAGTRIPLD</sequence>
<dbReference type="OrthoDB" id="4951845at2759"/>
<evidence type="ECO:0000256" key="3">
    <source>
        <dbReference type="ARBA" id="ARBA00044632"/>
    </source>
</evidence>
<keyword evidence="6" id="KW-1185">Reference proteome</keyword>
<dbReference type="PANTHER" id="PTHR10242:SF4">
    <property type="entry name" value="OS07G0657600 PROTEIN"/>
    <property type="match status" value="1"/>
</dbReference>
<dbReference type="InterPro" id="IPR052054">
    <property type="entry name" value="Oxidative_DNA_repair_enzyme"/>
</dbReference>
<dbReference type="SMART" id="SM00478">
    <property type="entry name" value="ENDO3c"/>
    <property type="match status" value="1"/>
</dbReference>
<proteinExistence type="inferred from homology"/>
<dbReference type="Proteomes" id="UP000324585">
    <property type="component" value="Unassembled WGS sequence"/>
</dbReference>
<feature type="domain" description="HhH-GPD" evidence="4">
    <location>
        <begin position="139"/>
        <end position="305"/>
    </location>
</feature>
<gene>
    <name evidence="5" type="ORF">FVE85_6875</name>
</gene>
<comment type="caution">
    <text evidence="5">The sequence shown here is derived from an EMBL/GenBank/DDBJ whole genome shotgun (WGS) entry which is preliminary data.</text>
</comment>
<evidence type="ECO:0000259" key="4">
    <source>
        <dbReference type="SMART" id="SM00478"/>
    </source>
</evidence>
<comment type="similarity">
    <text evidence="1">Belongs to the type-1 OGG1 family.</text>
</comment>
<organism evidence="5 6">
    <name type="scientific">Porphyridium purpureum</name>
    <name type="common">Red alga</name>
    <name type="synonym">Porphyridium cruentum</name>
    <dbReference type="NCBI Taxonomy" id="35688"/>
    <lineage>
        <taxon>Eukaryota</taxon>
        <taxon>Rhodophyta</taxon>
        <taxon>Bangiophyceae</taxon>
        <taxon>Porphyridiales</taxon>
        <taxon>Porphyridiaceae</taxon>
        <taxon>Porphyridium</taxon>
    </lineage>
</organism>
<dbReference type="PANTHER" id="PTHR10242">
    <property type="entry name" value="8-OXOGUANINE DNA GLYCOSYLASE"/>
    <property type="match status" value="1"/>
</dbReference>
<dbReference type="EMBL" id="VRMN01000001">
    <property type="protein sequence ID" value="KAA8499290.1"/>
    <property type="molecule type" value="Genomic_DNA"/>
</dbReference>
<dbReference type="Pfam" id="PF00730">
    <property type="entry name" value="HhH-GPD"/>
    <property type="match status" value="1"/>
</dbReference>
<dbReference type="GO" id="GO:0034039">
    <property type="term" value="F:8-oxo-7,8-dihydroguanine DNA N-glycosylase activity"/>
    <property type="evidence" value="ECO:0007669"/>
    <property type="project" value="TreeGrafter"/>
</dbReference>
<dbReference type="AlphaFoldDB" id="A0A5J4Z865"/>
<dbReference type="GO" id="GO:0005634">
    <property type="term" value="C:nucleus"/>
    <property type="evidence" value="ECO:0007669"/>
    <property type="project" value="TreeGrafter"/>
</dbReference>
<dbReference type="EC" id="4.2.99.18" evidence="2"/>
<dbReference type="GO" id="GO:0006285">
    <property type="term" value="P:base-excision repair, AP site formation"/>
    <property type="evidence" value="ECO:0007669"/>
    <property type="project" value="TreeGrafter"/>
</dbReference>
<dbReference type="CDD" id="cd00056">
    <property type="entry name" value="ENDO3c"/>
    <property type="match status" value="1"/>
</dbReference>
<dbReference type="InterPro" id="IPR003265">
    <property type="entry name" value="HhH-GPD_domain"/>
</dbReference>
<evidence type="ECO:0000313" key="5">
    <source>
        <dbReference type="EMBL" id="KAA8499290.1"/>
    </source>
</evidence>
<accession>A0A5J4Z865</accession>
<dbReference type="InterPro" id="IPR011257">
    <property type="entry name" value="DNA_glycosylase"/>
</dbReference>
<reference evidence="6" key="1">
    <citation type="journal article" date="2019" name="Nat. Commun.">
        <title>Expansion of phycobilisome linker gene families in mesophilic red algae.</title>
        <authorList>
            <person name="Lee J."/>
            <person name="Kim D."/>
            <person name="Bhattacharya D."/>
            <person name="Yoon H.S."/>
        </authorList>
    </citation>
    <scope>NUCLEOTIDE SEQUENCE [LARGE SCALE GENOMIC DNA]</scope>
    <source>
        <strain evidence="6">CCMP 1328</strain>
    </source>
</reference>
<evidence type="ECO:0000313" key="6">
    <source>
        <dbReference type="Proteomes" id="UP000324585"/>
    </source>
</evidence>
<dbReference type="GO" id="GO:0140078">
    <property type="term" value="F:class I DNA-(apurinic or apyrimidinic site) endonuclease activity"/>
    <property type="evidence" value="ECO:0007669"/>
    <property type="project" value="UniProtKB-EC"/>
</dbReference>
<protein>
    <recommendedName>
        <fullName evidence="2">DNA-(apurinic or apyrimidinic site) lyase</fullName>
        <ecNumber evidence="2">4.2.99.18</ecNumber>
    </recommendedName>
</protein>
<name>A0A5J4Z865_PORPP</name>
<evidence type="ECO:0000256" key="2">
    <source>
        <dbReference type="ARBA" id="ARBA00012720"/>
    </source>
</evidence>
<dbReference type="SUPFAM" id="SSF48150">
    <property type="entry name" value="DNA-glycosylase"/>
    <property type="match status" value="1"/>
</dbReference>
<comment type="catalytic activity">
    <reaction evidence="3">
        <text>2'-deoxyribonucleotide-(2'-deoxyribose 5'-phosphate)-2'-deoxyribonucleotide-DNA = a 3'-end 2'-deoxyribonucleotide-(2,3-dehydro-2,3-deoxyribose 5'-phosphate)-DNA + a 5'-end 5'-phospho-2'-deoxyribonucleoside-DNA + H(+)</text>
        <dbReference type="Rhea" id="RHEA:66592"/>
        <dbReference type="Rhea" id="RHEA-COMP:13180"/>
        <dbReference type="Rhea" id="RHEA-COMP:16897"/>
        <dbReference type="Rhea" id="RHEA-COMP:17067"/>
        <dbReference type="ChEBI" id="CHEBI:15378"/>
        <dbReference type="ChEBI" id="CHEBI:136412"/>
        <dbReference type="ChEBI" id="CHEBI:157695"/>
        <dbReference type="ChEBI" id="CHEBI:167181"/>
        <dbReference type="EC" id="4.2.99.18"/>
    </reaction>
</comment>